<dbReference type="OrthoDB" id="415825at2759"/>
<proteinExistence type="inferred from homology"/>
<dbReference type="InterPro" id="IPR036318">
    <property type="entry name" value="FAD-bd_PCMH-like_sf"/>
</dbReference>
<protein>
    <submittedName>
        <fullName evidence="6">FAD-binding domain-containing protein</fullName>
    </submittedName>
</protein>
<dbReference type="Proteomes" id="UP000799439">
    <property type="component" value="Unassembled WGS sequence"/>
</dbReference>
<dbReference type="InterPro" id="IPR050416">
    <property type="entry name" value="FAD-linked_Oxidoreductase"/>
</dbReference>
<dbReference type="Gene3D" id="3.40.462.20">
    <property type="match status" value="1"/>
</dbReference>
<dbReference type="Pfam" id="PF01565">
    <property type="entry name" value="FAD_binding_4"/>
    <property type="match status" value="1"/>
</dbReference>
<gene>
    <name evidence="6" type="ORF">K461DRAFT_321775</name>
</gene>
<evidence type="ECO:0000259" key="5">
    <source>
        <dbReference type="Pfam" id="PF01565"/>
    </source>
</evidence>
<comment type="caution">
    <text evidence="6">The sequence shown here is derived from an EMBL/GenBank/DDBJ whole genome shotgun (WGS) entry which is preliminary data.</text>
</comment>
<evidence type="ECO:0000313" key="6">
    <source>
        <dbReference type="EMBL" id="KAF2151560.1"/>
    </source>
</evidence>
<dbReference type="GO" id="GO:0050660">
    <property type="term" value="F:flavin adenine dinucleotide binding"/>
    <property type="evidence" value="ECO:0007669"/>
    <property type="project" value="InterPro"/>
</dbReference>
<name>A0A9P4MES8_9PEZI</name>
<evidence type="ECO:0000256" key="1">
    <source>
        <dbReference type="ARBA" id="ARBA00005466"/>
    </source>
</evidence>
<sequence length="470" mass="51592">MVQLNCEVIVPDHKTPTQTYVERWSKIDLHEPALVVVPDSEEDVIDAIFLAKQNGLILMAAGGGTSPAVPLNSKTLYLNLKKLNDVILDRDAETIKFGGGALTGQVVETCTSQGFYTTWANSNVVGMTGSILGGGNSPFNGLHGLIMDQVLCVRIITAGGEKLEVGPSSKGEELSLFNAICGAGQGLGVIVSTTMKVFPLSSLGMDGDKVWTRRVIFPAGEIELAASTYVRMQPQDPNFVTVLMFMRNPSDSPAPGCPVIMIAASYYGPHKKAEEAASVLFEKDLVGRAIQAVTVTSSLARVNDAMAPLSGRGDYKDIASAWLRTSANSSFQSAFNEWITFTDKYQDAKRCMVVHAAHNPQRSVLIAQQRPERSGYFDARERGNCLLLFSWATKLQTVDPMRAFAKKVKAIYRQDQVDESPRTFANNLQFDTKLDEIYTNTQIEELKRVRSRWDNDGLFWSPIGDKRHSP</sequence>
<accession>A0A9P4MES8</accession>
<reference evidence="6" key="1">
    <citation type="journal article" date="2020" name="Stud. Mycol.">
        <title>101 Dothideomycetes genomes: a test case for predicting lifestyles and emergence of pathogens.</title>
        <authorList>
            <person name="Haridas S."/>
            <person name="Albert R."/>
            <person name="Binder M."/>
            <person name="Bloem J."/>
            <person name="Labutti K."/>
            <person name="Salamov A."/>
            <person name="Andreopoulos B."/>
            <person name="Baker S."/>
            <person name="Barry K."/>
            <person name="Bills G."/>
            <person name="Bluhm B."/>
            <person name="Cannon C."/>
            <person name="Castanera R."/>
            <person name="Culley D."/>
            <person name="Daum C."/>
            <person name="Ezra D."/>
            <person name="Gonzalez J."/>
            <person name="Henrissat B."/>
            <person name="Kuo A."/>
            <person name="Liang C."/>
            <person name="Lipzen A."/>
            <person name="Lutzoni F."/>
            <person name="Magnuson J."/>
            <person name="Mondo S."/>
            <person name="Nolan M."/>
            <person name="Ohm R."/>
            <person name="Pangilinan J."/>
            <person name="Park H.-J."/>
            <person name="Ramirez L."/>
            <person name="Alfaro M."/>
            <person name="Sun H."/>
            <person name="Tritt A."/>
            <person name="Yoshinaga Y."/>
            <person name="Zwiers L.-H."/>
            <person name="Turgeon B."/>
            <person name="Goodwin S."/>
            <person name="Spatafora J."/>
            <person name="Crous P."/>
            <person name="Grigoriev I."/>
        </authorList>
    </citation>
    <scope>NUCLEOTIDE SEQUENCE</scope>
    <source>
        <strain evidence="6">CBS 260.36</strain>
    </source>
</reference>
<dbReference type="EMBL" id="ML996087">
    <property type="protein sequence ID" value="KAF2151560.1"/>
    <property type="molecule type" value="Genomic_DNA"/>
</dbReference>
<dbReference type="PANTHER" id="PTHR42973:SF7">
    <property type="entry name" value="FAD-BINDING PCMH-TYPE DOMAIN-CONTAINING PROTEIN"/>
    <property type="match status" value="1"/>
</dbReference>
<evidence type="ECO:0000256" key="4">
    <source>
        <dbReference type="ARBA" id="ARBA00023002"/>
    </source>
</evidence>
<keyword evidence="4" id="KW-0560">Oxidoreductase</keyword>
<dbReference type="SUPFAM" id="SSF56176">
    <property type="entry name" value="FAD-binding/transporter-associated domain-like"/>
    <property type="match status" value="1"/>
</dbReference>
<dbReference type="Gene3D" id="3.30.465.10">
    <property type="match status" value="1"/>
</dbReference>
<organism evidence="6 7">
    <name type="scientific">Myriangium duriaei CBS 260.36</name>
    <dbReference type="NCBI Taxonomy" id="1168546"/>
    <lineage>
        <taxon>Eukaryota</taxon>
        <taxon>Fungi</taxon>
        <taxon>Dikarya</taxon>
        <taxon>Ascomycota</taxon>
        <taxon>Pezizomycotina</taxon>
        <taxon>Dothideomycetes</taxon>
        <taxon>Dothideomycetidae</taxon>
        <taxon>Myriangiales</taxon>
        <taxon>Myriangiaceae</taxon>
        <taxon>Myriangium</taxon>
    </lineage>
</organism>
<dbReference type="InterPro" id="IPR006094">
    <property type="entry name" value="Oxid_FAD_bind_N"/>
</dbReference>
<keyword evidence="7" id="KW-1185">Reference proteome</keyword>
<dbReference type="AlphaFoldDB" id="A0A9P4MES8"/>
<dbReference type="GO" id="GO:0016491">
    <property type="term" value="F:oxidoreductase activity"/>
    <property type="evidence" value="ECO:0007669"/>
    <property type="project" value="UniProtKB-KW"/>
</dbReference>
<dbReference type="InterPro" id="IPR016169">
    <property type="entry name" value="FAD-bd_PCMH_sub2"/>
</dbReference>
<evidence type="ECO:0000256" key="3">
    <source>
        <dbReference type="ARBA" id="ARBA00022827"/>
    </source>
</evidence>
<comment type="similarity">
    <text evidence="1">Belongs to the oxygen-dependent FAD-linked oxidoreductase family.</text>
</comment>
<feature type="domain" description="FAD linked oxidase N-terminal" evidence="5">
    <location>
        <begin position="32"/>
        <end position="165"/>
    </location>
</feature>
<keyword evidence="2" id="KW-0285">Flavoprotein</keyword>
<evidence type="ECO:0000313" key="7">
    <source>
        <dbReference type="Proteomes" id="UP000799439"/>
    </source>
</evidence>
<dbReference type="PANTHER" id="PTHR42973">
    <property type="entry name" value="BINDING OXIDOREDUCTASE, PUTATIVE (AFU_ORTHOLOGUE AFUA_1G17690)-RELATED"/>
    <property type="match status" value="1"/>
</dbReference>
<evidence type="ECO:0000256" key="2">
    <source>
        <dbReference type="ARBA" id="ARBA00022630"/>
    </source>
</evidence>
<keyword evidence="3" id="KW-0274">FAD</keyword>